<gene>
    <name evidence="1" type="ORF">S01H4_20290</name>
</gene>
<proteinExistence type="predicted"/>
<dbReference type="EMBL" id="BART01009113">
    <property type="protein sequence ID" value="GAG63091.1"/>
    <property type="molecule type" value="Genomic_DNA"/>
</dbReference>
<sequence length="170" mass="17030">MLSGSTLEVQPGATVGLGASLSTTGTLTANALVVTTTSSLGGNISSATGAITIADTINVTGAGDFDSTLNVDGSFNYGTQSLYPLGYASDAQQIECGVTATFTDTIAVTASALTTATYAIATQITDPAATAAFLSVDAPSANVFNIDSWEDDYSVGTTGVDVYWCAIGPQ</sequence>
<dbReference type="AlphaFoldDB" id="X1ATA7"/>
<evidence type="ECO:0000313" key="1">
    <source>
        <dbReference type="EMBL" id="GAG63091.1"/>
    </source>
</evidence>
<accession>X1ATA7</accession>
<name>X1ATA7_9ZZZZ</name>
<protein>
    <submittedName>
        <fullName evidence="1">Uncharacterized protein</fullName>
    </submittedName>
</protein>
<reference evidence="1" key="1">
    <citation type="journal article" date="2014" name="Front. Microbiol.">
        <title>High frequency of phylogenetically diverse reductive dehalogenase-homologous genes in deep subseafloor sedimentary metagenomes.</title>
        <authorList>
            <person name="Kawai M."/>
            <person name="Futagami T."/>
            <person name="Toyoda A."/>
            <person name="Takaki Y."/>
            <person name="Nishi S."/>
            <person name="Hori S."/>
            <person name="Arai W."/>
            <person name="Tsubouchi T."/>
            <person name="Morono Y."/>
            <person name="Uchiyama I."/>
            <person name="Ito T."/>
            <person name="Fujiyama A."/>
            <person name="Inagaki F."/>
            <person name="Takami H."/>
        </authorList>
    </citation>
    <scope>NUCLEOTIDE SEQUENCE</scope>
    <source>
        <strain evidence="1">Expedition CK06-06</strain>
    </source>
</reference>
<comment type="caution">
    <text evidence="1">The sequence shown here is derived from an EMBL/GenBank/DDBJ whole genome shotgun (WGS) entry which is preliminary data.</text>
</comment>
<organism evidence="1">
    <name type="scientific">marine sediment metagenome</name>
    <dbReference type="NCBI Taxonomy" id="412755"/>
    <lineage>
        <taxon>unclassified sequences</taxon>
        <taxon>metagenomes</taxon>
        <taxon>ecological metagenomes</taxon>
    </lineage>
</organism>